<dbReference type="InterPro" id="IPR032466">
    <property type="entry name" value="Metal_Hydrolase"/>
</dbReference>
<gene>
    <name evidence="2" type="ordered locus">Nhal_0362</name>
</gene>
<evidence type="ECO:0000313" key="3">
    <source>
        <dbReference type="Proteomes" id="UP000001844"/>
    </source>
</evidence>
<organism evidence="2 3">
    <name type="scientific">Nitrosococcus halophilus (strain Nc4)</name>
    <dbReference type="NCBI Taxonomy" id="472759"/>
    <lineage>
        <taxon>Bacteria</taxon>
        <taxon>Pseudomonadati</taxon>
        <taxon>Pseudomonadota</taxon>
        <taxon>Gammaproteobacteria</taxon>
        <taxon>Chromatiales</taxon>
        <taxon>Chromatiaceae</taxon>
        <taxon>Nitrosococcus</taxon>
    </lineage>
</organism>
<dbReference type="eggNOG" id="COG2159">
    <property type="taxonomic scope" value="Bacteria"/>
</dbReference>
<dbReference type="Pfam" id="PF04909">
    <property type="entry name" value="Amidohydro_2"/>
    <property type="match status" value="1"/>
</dbReference>
<feature type="domain" description="Amidohydrolase-related" evidence="1">
    <location>
        <begin position="188"/>
        <end position="436"/>
    </location>
</feature>
<dbReference type="EMBL" id="CP001798">
    <property type="protein sequence ID" value="ADE13556.1"/>
    <property type="molecule type" value="Genomic_DNA"/>
</dbReference>
<name>D5BVC8_NITHN</name>
<dbReference type="PANTHER" id="PTHR42889:SF1">
    <property type="entry name" value="BLR3681 PROTEIN"/>
    <property type="match status" value="1"/>
</dbReference>
<dbReference type="RefSeq" id="WP_013031452.1">
    <property type="nucleotide sequence ID" value="NC_013960.1"/>
</dbReference>
<dbReference type="AlphaFoldDB" id="D5BVC8"/>
<keyword evidence="3" id="KW-1185">Reference proteome</keyword>
<dbReference type="PROSITE" id="PS51318">
    <property type="entry name" value="TAT"/>
    <property type="match status" value="1"/>
</dbReference>
<dbReference type="OrthoDB" id="7325417at2"/>
<dbReference type="HOGENOM" id="CLU_555296_0_0_6"/>
<dbReference type="PANTHER" id="PTHR42889">
    <property type="entry name" value="BLR3681 PROTEIN"/>
    <property type="match status" value="1"/>
</dbReference>
<dbReference type="STRING" id="472759.Nhal_0362"/>
<dbReference type="Gene3D" id="3.20.20.140">
    <property type="entry name" value="Metal-dependent hydrolases"/>
    <property type="match status" value="1"/>
</dbReference>
<dbReference type="SUPFAM" id="SSF51556">
    <property type="entry name" value="Metallo-dependent hydrolases"/>
    <property type="match status" value="1"/>
</dbReference>
<dbReference type="Proteomes" id="UP000001844">
    <property type="component" value="Chromosome"/>
</dbReference>
<evidence type="ECO:0000259" key="1">
    <source>
        <dbReference type="Pfam" id="PF04909"/>
    </source>
</evidence>
<dbReference type="InterPro" id="IPR006680">
    <property type="entry name" value="Amidohydro-rel"/>
</dbReference>
<dbReference type="GO" id="GO:0016787">
    <property type="term" value="F:hydrolase activity"/>
    <property type="evidence" value="ECO:0007669"/>
    <property type="project" value="InterPro"/>
</dbReference>
<reference evidence="3" key="1">
    <citation type="submission" date="2010-04" db="EMBL/GenBank/DDBJ databases">
        <title>Complete genome sequence of Nitrosococcus halophilus Nc4, a salt-adapted, aerobic obligate ammonia-oxidizing sulfur purple bacterium.</title>
        <authorList>
            <consortium name="US DOE Joint Genome Institute"/>
            <person name="Campbell M.A."/>
            <person name="Malfatti S.A."/>
            <person name="Chain P.S.G."/>
            <person name="Heidelberg J.F."/>
            <person name="Ward B.B."/>
            <person name="Klotz M.G."/>
        </authorList>
    </citation>
    <scope>NUCLEOTIDE SEQUENCE [LARGE SCALE GENOMIC DNA]</scope>
    <source>
        <strain evidence="3">Nc4</strain>
    </source>
</reference>
<evidence type="ECO:0000313" key="2">
    <source>
        <dbReference type="EMBL" id="ADE13556.1"/>
    </source>
</evidence>
<dbReference type="KEGG" id="nhl:Nhal_0362"/>
<proteinExistence type="predicted"/>
<protein>
    <submittedName>
        <fullName evidence="2">Amidohydrolase 2</fullName>
    </submittedName>
</protein>
<dbReference type="InterPro" id="IPR006311">
    <property type="entry name" value="TAT_signal"/>
</dbReference>
<sequence>MPIKESFDPEGLRLPIKLDSTSNGEFMPYPLGAPARAARKLAHQRATLCGQKAGLSRRSFLKSLGGAAATLLAMNEAYAYFGKNGGGFEIPAEAVFEPAAAQASIGGNEFIFDIQGHHVNPQGAWRRLTNRWTYILRFFPQSRCGDGAIECFSAEHFIREVFLDSDTDMAVLSSVPAAPEDNPLSTEEAAATRALVEAMEGDYRLLIHGLVHPNLPGAIEDMAQQKEEHQVAAWKTYTQWGPEGKGYWLDDEQYGIPFIERARELGVKLICVHKGIPLFNLPYAYSTCRDIGVVARRYPDVNFIVYHSGFEPRHTEGPYDPDNVDGGVDTLIQSLQENDIPPNSNVYAELGTTWRMVMQDPNQAAHLLGKLFKYVGENNVLWGTDSIWYGSPQDQIQAFRAFQISPQFRDSYGYPEITPALRTKVFGLNAAKPYGLAPHEIKKRNTQDRVARIKQDYLQDPEPSFLTNGPKTRREFLQFHRLNSS</sequence>
<accession>D5BVC8</accession>